<keyword evidence="2" id="KW-1185">Reference proteome</keyword>
<dbReference type="EMBL" id="JANBUP010000023">
    <property type="protein sequence ID" value="KAJ2813770.1"/>
    <property type="molecule type" value="Genomic_DNA"/>
</dbReference>
<reference evidence="1" key="1">
    <citation type="submission" date="2022-07" db="EMBL/GenBank/DDBJ databases">
        <title>Phylogenomic reconstructions and comparative analyses of Kickxellomycotina fungi.</title>
        <authorList>
            <person name="Reynolds N.K."/>
            <person name="Stajich J.E."/>
            <person name="Barry K."/>
            <person name="Grigoriev I.V."/>
            <person name="Crous P."/>
            <person name="Smith M.E."/>
        </authorList>
    </citation>
    <scope>NUCLEOTIDE SEQUENCE</scope>
    <source>
        <strain evidence="1">CBS 102833</strain>
    </source>
</reference>
<evidence type="ECO:0000313" key="1">
    <source>
        <dbReference type="EMBL" id="KAJ2813770.1"/>
    </source>
</evidence>
<feature type="non-terminal residue" evidence="1">
    <location>
        <position position="493"/>
    </location>
</feature>
<name>A0ACC1LRB3_9FUNG</name>
<proteinExistence type="predicted"/>
<dbReference type="Proteomes" id="UP001140096">
    <property type="component" value="Unassembled WGS sequence"/>
</dbReference>
<organism evidence="1 2">
    <name type="scientific">Coemansia furcata</name>
    <dbReference type="NCBI Taxonomy" id="417177"/>
    <lineage>
        <taxon>Eukaryota</taxon>
        <taxon>Fungi</taxon>
        <taxon>Fungi incertae sedis</taxon>
        <taxon>Zoopagomycota</taxon>
        <taxon>Kickxellomycotina</taxon>
        <taxon>Kickxellomycetes</taxon>
        <taxon>Kickxellales</taxon>
        <taxon>Kickxellaceae</taxon>
        <taxon>Coemansia</taxon>
    </lineage>
</organism>
<comment type="caution">
    <text evidence="1">The sequence shown here is derived from an EMBL/GenBank/DDBJ whole genome shotgun (WGS) entry which is preliminary data.</text>
</comment>
<evidence type="ECO:0000313" key="2">
    <source>
        <dbReference type="Proteomes" id="UP001140096"/>
    </source>
</evidence>
<gene>
    <name evidence="1" type="ORF">H4S07_000437</name>
</gene>
<protein>
    <submittedName>
        <fullName evidence="1">Uncharacterized protein</fullName>
    </submittedName>
</protein>
<accession>A0ACC1LRB3</accession>
<sequence length="493" mass="51685">MSTVARPRNGPKRQAAVVDGTKARTKVSLVAIPAAAKKAARQSIADKSDTHVECAGDAAPRRSRRNAGKAAEESAVSPIGPKPAVKSSGVARPKSGAEQAGATVVKGAVRQRIAALESTTLAPTPALSNNRRPIAQPASRFATAKTNGVAKVPIPATPKHSAPDVPAEEAPSAAGFIMSSPKRKPRASDEQPSEGPSTPENGPATKRRRADDSDDEMTPKHSVGVPGFHSPLLKRMRPVSSADSSDESTSASPSVKRIAGPQSRWARRFAQDASEAEDSASSPLKSILSPVLDLLRRVSGITQGPAKEEEEEEEEGEPVAGNGAADVFVCQMPGALDAGPLTAPPMNPAMGVAPYPACMQLYLPDAHDADSCSASPVTAGYPETPSKENIPVFGAYDFNAANDEITALSSVALAATARPAGTPAGESDLDLSQISSLADSDIDAQYEQYLYDEDEDEFNPYLFMADLPPIPREHTLRPYALPRKTRSTPPITL</sequence>